<dbReference type="EMBL" id="GECZ01011100">
    <property type="protein sequence ID" value="JAS58669.1"/>
    <property type="molecule type" value="Transcribed_RNA"/>
</dbReference>
<proteinExistence type="predicted"/>
<organism evidence="2">
    <name type="scientific">Cuerna arida</name>
    <dbReference type="NCBI Taxonomy" id="1464854"/>
    <lineage>
        <taxon>Eukaryota</taxon>
        <taxon>Metazoa</taxon>
        <taxon>Ecdysozoa</taxon>
        <taxon>Arthropoda</taxon>
        <taxon>Hexapoda</taxon>
        <taxon>Insecta</taxon>
        <taxon>Pterygota</taxon>
        <taxon>Neoptera</taxon>
        <taxon>Paraneoptera</taxon>
        <taxon>Hemiptera</taxon>
        <taxon>Auchenorrhyncha</taxon>
        <taxon>Membracoidea</taxon>
        <taxon>Cicadellidae</taxon>
        <taxon>Cicadellinae</taxon>
        <taxon>Proconiini</taxon>
        <taxon>Cuerna</taxon>
    </lineage>
</organism>
<name>A0A1B6G8C9_9HEMI</name>
<feature type="non-terminal residue" evidence="2">
    <location>
        <position position="187"/>
    </location>
</feature>
<feature type="non-terminal residue" evidence="2">
    <location>
        <position position="1"/>
    </location>
</feature>
<sequence>LTTEKESKTMPPTSTTSLETTTLVMTLTNEPQNPPEVLDMKGENMTVHTTQLPETTVFSTEETTMLTSTASPATETTKSETVMTETHKTTLEITSETHTTQGIESTTEEMKQTTSIPSENTITQDALSQETTQPTTVKELEAEPTTTEINIVTMIDEIPPTLQNMNMLLEKSTKTEETIETTIEPEV</sequence>
<evidence type="ECO:0000256" key="1">
    <source>
        <dbReference type="SAM" id="MobiDB-lite"/>
    </source>
</evidence>
<feature type="compositionally biased region" description="Low complexity" evidence="1">
    <location>
        <begin position="91"/>
        <end position="100"/>
    </location>
</feature>
<accession>A0A1B6G8C9</accession>
<gene>
    <name evidence="2" type="ORF">g.6482</name>
</gene>
<dbReference type="AlphaFoldDB" id="A0A1B6G8C9"/>
<evidence type="ECO:0000313" key="2">
    <source>
        <dbReference type="EMBL" id="JAS58669.1"/>
    </source>
</evidence>
<reference evidence="2" key="1">
    <citation type="submission" date="2015-11" db="EMBL/GenBank/DDBJ databases">
        <title>De novo transcriptome assembly of four potential Pierce s Disease insect vectors from Arizona vineyards.</title>
        <authorList>
            <person name="Tassone E.E."/>
        </authorList>
    </citation>
    <scope>NUCLEOTIDE SEQUENCE</scope>
</reference>
<feature type="region of interest" description="Disordered" evidence="1">
    <location>
        <begin position="62"/>
        <end position="118"/>
    </location>
</feature>
<feature type="compositionally biased region" description="Polar residues" evidence="1">
    <location>
        <begin position="62"/>
        <end position="84"/>
    </location>
</feature>
<protein>
    <submittedName>
        <fullName evidence="2">Uncharacterized protein</fullName>
    </submittedName>
</protein>